<feature type="transmembrane region" description="Helical" evidence="9">
    <location>
        <begin position="6"/>
        <end position="30"/>
    </location>
</feature>
<dbReference type="Gene3D" id="3.30.450.20">
    <property type="entry name" value="PAS domain"/>
    <property type="match status" value="1"/>
</dbReference>
<dbReference type="Gene3D" id="1.10.10.60">
    <property type="entry name" value="Homeodomain-like"/>
    <property type="match status" value="2"/>
</dbReference>
<feature type="domain" description="HTH araC/xylS-type" evidence="10">
    <location>
        <begin position="668"/>
        <end position="766"/>
    </location>
</feature>
<dbReference type="Pfam" id="PF02743">
    <property type="entry name" value="dCache_1"/>
    <property type="match status" value="1"/>
</dbReference>
<dbReference type="AlphaFoldDB" id="A0AA96LK16"/>
<dbReference type="InterPro" id="IPR009057">
    <property type="entry name" value="Homeodomain-like_sf"/>
</dbReference>
<dbReference type="SUPFAM" id="SSF46689">
    <property type="entry name" value="Homeodomain-like"/>
    <property type="match status" value="2"/>
</dbReference>
<protein>
    <submittedName>
        <fullName evidence="11">AraC family transcriptional regulator</fullName>
    </submittedName>
</protein>
<dbReference type="InterPro" id="IPR018060">
    <property type="entry name" value="HTH_AraC"/>
</dbReference>
<evidence type="ECO:0000256" key="9">
    <source>
        <dbReference type="SAM" id="Phobius"/>
    </source>
</evidence>
<reference evidence="11 12" key="1">
    <citation type="submission" date="2022-02" db="EMBL/GenBank/DDBJ databases">
        <title>Paenibacillus sp. MBLB1776 Whole Genome Shotgun Sequencing.</title>
        <authorList>
            <person name="Hwang C.Y."/>
            <person name="Cho E.-S."/>
            <person name="Seo M.-J."/>
        </authorList>
    </citation>
    <scope>NUCLEOTIDE SEQUENCE [LARGE SCALE GENOMIC DNA]</scope>
    <source>
        <strain evidence="11 12">MBLB1776</strain>
    </source>
</reference>
<keyword evidence="6" id="KW-0238">DNA-binding</keyword>
<dbReference type="Pfam" id="PF12833">
    <property type="entry name" value="HTH_18"/>
    <property type="match status" value="1"/>
</dbReference>
<evidence type="ECO:0000256" key="5">
    <source>
        <dbReference type="ARBA" id="ARBA00023015"/>
    </source>
</evidence>
<dbReference type="Proteomes" id="UP001305702">
    <property type="component" value="Chromosome"/>
</dbReference>
<evidence type="ECO:0000256" key="3">
    <source>
        <dbReference type="ARBA" id="ARBA00022692"/>
    </source>
</evidence>
<evidence type="ECO:0000259" key="10">
    <source>
        <dbReference type="PROSITE" id="PS01124"/>
    </source>
</evidence>
<dbReference type="InterPro" id="IPR033479">
    <property type="entry name" value="dCache_1"/>
</dbReference>
<dbReference type="InterPro" id="IPR018062">
    <property type="entry name" value="HTH_AraC-typ_CS"/>
</dbReference>
<evidence type="ECO:0000256" key="6">
    <source>
        <dbReference type="ARBA" id="ARBA00023125"/>
    </source>
</evidence>
<keyword evidence="7 9" id="KW-0472">Membrane</keyword>
<feature type="transmembrane region" description="Helical" evidence="9">
    <location>
        <begin position="295"/>
        <end position="317"/>
    </location>
</feature>
<evidence type="ECO:0000256" key="7">
    <source>
        <dbReference type="ARBA" id="ARBA00023136"/>
    </source>
</evidence>
<accession>A0AA96LK16</accession>
<name>A0AA96LK16_9BACL</name>
<keyword evidence="2" id="KW-1003">Cell membrane</keyword>
<evidence type="ECO:0000313" key="11">
    <source>
        <dbReference type="EMBL" id="WNQ12872.1"/>
    </source>
</evidence>
<proteinExistence type="predicted"/>
<dbReference type="GO" id="GO:0043565">
    <property type="term" value="F:sequence-specific DNA binding"/>
    <property type="evidence" value="ECO:0007669"/>
    <property type="project" value="InterPro"/>
</dbReference>
<dbReference type="PROSITE" id="PS01124">
    <property type="entry name" value="HTH_ARAC_FAMILY_2"/>
    <property type="match status" value="1"/>
</dbReference>
<dbReference type="PROSITE" id="PS00041">
    <property type="entry name" value="HTH_ARAC_FAMILY_1"/>
    <property type="match status" value="1"/>
</dbReference>
<dbReference type="PANTHER" id="PTHR43280">
    <property type="entry name" value="ARAC-FAMILY TRANSCRIPTIONAL REGULATOR"/>
    <property type="match status" value="1"/>
</dbReference>
<dbReference type="RefSeq" id="WP_315606651.1">
    <property type="nucleotide sequence ID" value="NZ_CP130318.1"/>
</dbReference>
<gene>
    <name evidence="11" type="ORF">MJA45_07530</name>
</gene>
<dbReference type="KEGG" id="paun:MJA45_07530"/>
<dbReference type="GO" id="GO:0003700">
    <property type="term" value="F:DNA-binding transcription factor activity"/>
    <property type="evidence" value="ECO:0007669"/>
    <property type="project" value="InterPro"/>
</dbReference>
<comment type="subcellular location">
    <subcellularLocation>
        <location evidence="1">Cell membrane</location>
        <topology evidence="1">Multi-pass membrane protein</topology>
    </subcellularLocation>
</comment>
<dbReference type="SMART" id="SM00342">
    <property type="entry name" value="HTH_ARAC"/>
    <property type="match status" value="1"/>
</dbReference>
<keyword evidence="3 9" id="KW-0812">Transmembrane</keyword>
<dbReference type="GO" id="GO:0005886">
    <property type="term" value="C:plasma membrane"/>
    <property type="evidence" value="ECO:0007669"/>
    <property type="project" value="UniProtKB-SubCell"/>
</dbReference>
<keyword evidence="5" id="KW-0805">Transcription regulation</keyword>
<keyword evidence="8" id="KW-0804">Transcription</keyword>
<dbReference type="PANTHER" id="PTHR43280:SF10">
    <property type="entry name" value="REGULATORY PROTEIN POCR"/>
    <property type="match status" value="1"/>
</dbReference>
<evidence type="ECO:0000256" key="4">
    <source>
        <dbReference type="ARBA" id="ARBA00022989"/>
    </source>
</evidence>
<keyword evidence="4 9" id="KW-1133">Transmembrane helix</keyword>
<evidence type="ECO:0000256" key="1">
    <source>
        <dbReference type="ARBA" id="ARBA00004651"/>
    </source>
</evidence>
<evidence type="ECO:0000313" key="12">
    <source>
        <dbReference type="Proteomes" id="UP001305702"/>
    </source>
</evidence>
<evidence type="ECO:0000256" key="8">
    <source>
        <dbReference type="ARBA" id="ARBA00023163"/>
    </source>
</evidence>
<keyword evidence="12" id="KW-1185">Reference proteome</keyword>
<evidence type="ECO:0000256" key="2">
    <source>
        <dbReference type="ARBA" id="ARBA00022475"/>
    </source>
</evidence>
<organism evidence="11 12">
    <name type="scientific">Paenibacillus aurantius</name>
    <dbReference type="NCBI Taxonomy" id="2918900"/>
    <lineage>
        <taxon>Bacteria</taxon>
        <taxon>Bacillati</taxon>
        <taxon>Bacillota</taxon>
        <taxon>Bacilli</taxon>
        <taxon>Bacillales</taxon>
        <taxon>Paenibacillaceae</taxon>
        <taxon>Paenibacillus</taxon>
    </lineage>
</organism>
<sequence length="771" mass="88742">MRPISFFTKMIVFGCILCTLPVLFLGFISYQQSAKEFQKQVNRSQAQLLGQMNSKVEETLLTINHALNQLINSNTMAKALNEPYAPDHFEMYNSLRKEISSTQSFYTKLDDVVIVNFQKNWMIKNSGYYRFDEYLHHAQIYGERLMPRETTWMLNPTVWFYSEEKANAISCPYTISLIKKLPVKALEKDGLAYANLSACGIADILHYTPQPSETVMILDERGQLQYHSNPALIGHYAADTGFLPDMSVLSHASGQFETSRNGERYTATYLKSDFNGWIYVSVISLDRLLMDTKKIANYTILVCVLIILAFVGVTLIGSRRMYSPIGRLMNQLAERLPGKENGRKANEFEIIGDRMQALYQSNSALEHEVQHHLQQARTFFLLRLYQGSVRRSDLTEKLELFGLGEKAGSWTYMAVLTLQIDSLEKTHYGKEDSDLLLFAINNMIEELIPPETRFPPIFIEQTQVTLIGTAEPDKEAFADYLYRTTESIQQKVREVLKLGISIGLSLPFEEVRAASIAYREGHEALKQRIQLGSSVIIQYADVNSGRHRLAIDYPSGLESELVDAITLAEEEPALVLLSRFMQAVFRHELTLQEYQVSVNRLLNKLLGVMQESGISLHQLDTGGSSLYEELNRIQLADEMEAWFRKRLLLPLIAIFRERRNSQYRNISEQVIDRIVNHYDTNLTIESCAAELHYNANYLSGVFRKETNQTFSEYLLSYRLHMAKKWLKETDMTIKEIAERLQYLNSQNFIRSFRKQEDMTPGQYREKYGRAD</sequence>
<dbReference type="EMBL" id="CP130318">
    <property type="protein sequence ID" value="WNQ12872.1"/>
    <property type="molecule type" value="Genomic_DNA"/>
</dbReference>